<dbReference type="RefSeq" id="WP_317082749.1">
    <property type="nucleotide sequence ID" value="NZ_CP136594.1"/>
</dbReference>
<accession>A0AA97F7L5</accession>
<keyword evidence="2" id="KW-1185">Reference proteome</keyword>
<dbReference type="AlphaFoldDB" id="A0AA97F7L5"/>
<sequence length="209" mass="23111">MDSQLVFGSAAALLLLSACSDNDNQQQQYPQNAQYAPNQGYGPARVGPQNNQGQRYAVVPRQPYAPVEPPPPNYGPAIEDVLMQDDRIGQTGAIDRNRVNRMRAISLNNTPSDFRVAFLDHIFAWERRVKAEEALKALDNKDPSSVIIGGIICEALDCSKNPLDSHSEAYERVDREIAIARDEVSSTWRNVQRVAVSHGADLNRAIPSQ</sequence>
<name>A0AA97F7L5_9SPHN</name>
<dbReference type="Proteomes" id="UP001302429">
    <property type="component" value="Chromosome"/>
</dbReference>
<reference evidence="1 2" key="1">
    <citation type="submission" date="2023-10" db="EMBL/GenBank/DDBJ databases">
        <title>Complete genome sequence of a Sphingomonadaceae bacterium.</title>
        <authorList>
            <person name="Yan C."/>
        </authorList>
    </citation>
    <scope>NUCLEOTIDE SEQUENCE [LARGE SCALE GENOMIC DNA]</scope>
    <source>
        <strain evidence="1 2">SCSIO 66989</strain>
    </source>
</reference>
<dbReference type="KEGG" id="acoa:RB602_02775"/>
<protein>
    <submittedName>
        <fullName evidence="1">Uncharacterized protein</fullName>
    </submittedName>
</protein>
<evidence type="ECO:0000313" key="1">
    <source>
        <dbReference type="EMBL" id="WOE75656.1"/>
    </source>
</evidence>
<proteinExistence type="predicted"/>
<evidence type="ECO:0000313" key="2">
    <source>
        <dbReference type="Proteomes" id="UP001302429"/>
    </source>
</evidence>
<organism evidence="1 2">
    <name type="scientific">Alterisphingorhabdus coralli</name>
    <dbReference type="NCBI Taxonomy" id="3071408"/>
    <lineage>
        <taxon>Bacteria</taxon>
        <taxon>Pseudomonadati</taxon>
        <taxon>Pseudomonadota</taxon>
        <taxon>Alphaproteobacteria</taxon>
        <taxon>Sphingomonadales</taxon>
        <taxon>Sphingomonadaceae</taxon>
        <taxon>Alterisphingorhabdus (ex Yan et al. 2024)</taxon>
    </lineage>
</organism>
<gene>
    <name evidence="1" type="ORF">RB602_02775</name>
</gene>
<dbReference type="EMBL" id="CP136594">
    <property type="protein sequence ID" value="WOE75656.1"/>
    <property type="molecule type" value="Genomic_DNA"/>
</dbReference>